<keyword evidence="3 6" id="KW-0808">Transferase</keyword>
<evidence type="ECO:0000313" key="7">
    <source>
        <dbReference type="Proteomes" id="UP000070497"/>
    </source>
</evidence>
<dbReference type="Pfam" id="PF02817">
    <property type="entry name" value="E3_binding"/>
    <property type="match status" value="2"/>
</dbReference>
<accession>A0A139P7H7</accession>
<dbReference type="Pfam" id="PF00198">
    <property type="entry name" value="2-oxoacid_dh"/>
    <property type="match status" value="1"/>
</dbReference>
<evidence type="ECO:0000256" key="1">
    <source>
        <dbReference type="ARBA" id="ARBA00001938"/>
    </source>
</evidence>
<proteinExistence type="inferred from homology"/>
<gene>
    <name evidence="6" type="ORF">SORDD14_00238</name>
</gene>
<keyword evidence="4" id="KW-0012">Acyltransferase</keyword>
<dbReference type="SUPFAM" id="SSF52777">
    <property type="entry name" value="CoA-dependent acyltransferases"/>
    <property type="match status" value="1"/>
</dbReference>
<evidence type="ECO:0000259" key="5">
    <source>
        <dbReference type="PROSITE" id="PS51826"/>
    </source>
</evidence>
<dbReference type="NCBIfam" id="NF011416">
    <property type="entry name" value="PRK14843.1"/>
    <property type="match status" value="1"/>
</dbReference>
<dbReference type="GO" id="GO:0005737">
    <property type="term" value="C:cytoplasm"/>
    <property type="evidence" value="ECO:0007669"/>
    <property type="project" value="TreeGrafter"/>
</dbReference>
<comment type="cofactor">
    <cofactor evidence="1">
        <name>(R)-lipoate</name>
        <dbReference type="ChEBI" id="CHEBI:83088"/>
    </cofactor>
</comment>
<dbReference type="InterPro" id="IPR023213">
    <property type="entry name" value="CAT-like_dom_sf"/>
</dbReference>
<evidence type="ECO:0000256" key="3">
    <source>
        <dbReference type="ARBA" id="ARBA00022679"/>
    </source>
</evidence>
<sequence length="357" mass="39267">MADDKLRATPAARKLANDLGINLYDVSGSGANGRVHKEDVETYKDTNVVRISPLAKRIALEHNIAWQEIQGTGHRGKIMKKDVLALLPENIENDAIKSPAQIEKVEEVPDNITPYGEIERIPMTPMRKVIAQRMVESYLTAPTFTLNYEVDMSEMLALRKKVLEPIMEVTGKKTTVTDLLSLAVVKTLMKHPYINASLTEDGKTIITHNYVNLAMAVGMDNGLMTPVVYNAEKMSLSELVVAFKDVIGRTLDGKLAPSELQNPTFTISNLGMFGVQSFGPIINQPNSAILGVSSTVEKPVVVNGEIVIRPIMSLGLTIDHRVVDGMAGAKFMKDLKALIENPISMLGLKIQYLFLEI</sequence>
<protein>
    <submittedName>
        <fullName evidence="6">Dihydrolipoamide acetyltransferase component (E2) of acetoin dehydrogenase complex</fullName>
    </submittedName>
</protein>
<dbReference type="EMBL" id="LQRI01000048">
    <property type="protein sequence ID" value="KXT84038.1"/>
    <property type="molecule type" value="Genomic_DNA"/>
</dbReference>
<feature type="domain" description="Peripheral subunit-binding (PSBD)" evidence="5">
    <location>
        <begin position="50"/>
        <end position="87"/>
    </location>
</feature>
<name>A0A139P7H7_STROR</name>
<comment type="similarity">
    <text evidence="2">Belongs to the 2-oxoacid dehydrogenase family.</text>
</comment>
<dbReference type="PROSITE" id="PS51826">
    <property type="entry name" value="PSBD"/>
    <property type="match status" value="2"/>
</dbReference>
<dbReference type="InterPro" id="IPR036625">
    <property type="entry name" value="E3-bd_dom_sf"/>
</dbReference>
<evidence type="ECO:0000313" key="6">
    <source>
        <dbReference type="EMBL" id="KXT84038.1"/>
    </source>
</evidence>
<dbReference type="AlphaFoldDB" id="A0A139P7H7"/>
<dbReference type="Proteomes" id="UP000070497">
    <property type="component" value="Unassembled WGS sequence"/>
</dbReference>
<dbReference type="GO" id="GO:0016407">
    <property type="term" value="F:acetyltransferase activity"/>
    <property type="evidence" value="ECO:0007669"/>
    <property type="project" value="TreeGrafter"/>
</dbReference>
<evidence type="ECO:0000256" key="4">
    <source>
        <dbReference type="ARBA" id="ARBA00023315"/>
    </source>
</evidence>
<dbReference type="InterPro" id="IPR001078">
    <property type="entry name" value="2-oxoacid_DH_actylTfrase"/>
</dbReference>
<dbReference type="Gene3D" id="4.10.320.10">
    <property type="entry name" value="E3-binding domain"/>
    <property type="match status" value="2"/>
</dbReference>
<reference evidence="6 7" key="1">
    <citation type="submission" date="2016-01" db="EMBL/GenBank/DDBJ databases">
        <title>Highly variable Streptococcus oralis are common among viridans streptococci isolated from primates.</title>
        <authorList>
            <person name="Denapaite D."/>
            <person name="Rieger M."/>
            <person name="Koendgen S."/>
            <person name="Brueckner R."/>
            <person name="Ochigava I."/>
            <person name="Kappeler P."/>
            <person name="Maetz-Rensing K."/>
            <person name="Leendertz F."/>
            <person name="Hakenbeck R."/>
        </authorList>
    </citation>
    <scope>NUCLEOTIDE SEQUENCE [LARGE SCALE GENOMIC DNA]</scope>
    <source>
        <strain evidence="6 7">DD14</strain>
    </source>
</reference>
<dbReference type="InterPro" id="IPR004167">
    <property type="entry name" value="PSBD"/>
</dbReference>
<dbReference type="PANTHER" id="PTHR43178">
    <property type="entry name" value="DIHYDROLIPOAMIDE ACETYLTRANSFERASE COMPONENT OF PYRUVATE DEHYDROGENASE COMPLEX"/>
    <property type="match status" value="1"/>
</dbReference>
<evidence type="ECO:0000256" key="2">
    <source>
        <dbReference type="ARBA" id="ARBA00007317"/>
    </source>
</evidence>
<comment type="caution">
    <text evidence="6">The sequence shown here is derived from an EMBL/GenBank/DDBJ whole genome shotgun (WGS) entry which is preliminary data.</text>
</comment>
<dbReference type="Gene3D" id="3.30.559.10">
    <property type="entry name" value="Chloramphenicol acetyltransferase-like domain"/>
    <property type="match status" value="1"/>
</dbReference>
<dbReference type="GO" id="GO:0031405">
    <property type="term" value="F:lipoic acid binding"/>
    <property type="evidence" value="ECO:0007669"/>
    <property type="project" value="TreeGrafter"/>
</dbReference>
<feature type="domain" description="Peripheral subunit-binding (PSBD)" evidence="5">
    <location>
        <begin position="7"/>
        <end position="44"/>
    </location>
</feature>
<dbReference type="PANTHER" id="PTHR43178:SF5">
    <property type="entry name" value="LIPOAMIDE ACYLTRANSFERASE COMPONENT OF BRANCHED-CHAIN ALPHA-KETO ACID DEHYDROGENASE COMPLEX, MITOCHONDRIAL"/>
    <property type="match status" value="1"/>
</dbReference>
<dbReference type="InterPro" id="IPR050743">
    <property type="entry name" value="2-oxoacid_DH_E2_comp"/>
</dbReference>
<organism evidence="6 7">
    <name type="scientific">Streptococcus oralis</name>
    <dbReference type="NCBI Taxonomy" id="1303"/>
    <lineage>
        <taxon>Bacteria</taxon>
        <taxon>Bacillati</taxon>
        <taxon>Bacillota</taxon>
        <taxon>Bacilli</taxon>
        <taxon>Lactobacillales</taxon>
        <taxon>Streptococcaceae</taxon>
        <taxon>Streptococcus</taxon>
    </lineage>
</organism>
<dbReference type="SUPFAM" id="SSF47005">
    <property type="entry name" value="Peripheral subunit-binding domain of 2-oxo acid dehydrogenase complex"/>
    <property type="match status" value="2"/>
</dbReference>
<dbReference type="RefSeq" id="WP_061417533.1">
    <property type="nucleotide sequence ID" value="NZ_KQ969337.1"/>
</dbReference>
<dbReference type="PATRIC" id="fig|1303.77.peg.276"/>